<dbReference type="InterPro" id="IPR036291">
    <property type="entry name" value="NAD(P)-bd_dom_sf"/>
</dbReference>
<keyword evidence="2" id="KW-0560">Oxidoreductase</keyword>
<accession>A0A6A5U786</accession>
<dbReference type="PRINTS" id="PR00081">
    <property type="entry name" value="GDHRDH"/>
</dbReference>
<proteinExistence type="inferred from homology"/>
<reference evidence="4" key="1">
    <citation type="journal article" date="2020" name="Stud. Mycol.">
        <title>101 Dothideomycetes genomes: a test case for predicting lifestyles and emergence of pathogens.</title>
        <authorList>
            <person name="Haridas S."/>
            <person name="Albert R."/>
            <person name="Binder M."/>
            <person name="Bloem J."/>
            <person name="Labutti K."/>
            <person name="Salamov A."/>
            <person name="Andreopoulos B."/>
            <person name="Baker S."/>
            <person name="Barry K."/>
            <person name="Bills G."/>
            <person name="Bluhm B."/>
            <person name="Cannon C."/>
            <person name="Castanera R."/>
            <person name="Culley D."/>
            <person name="Daum C."/>
            <person name="Ezra D."/>
            <person name="Gonzalez J."/>
            <person name="Henrissat B."/>
            <person name="Kuo A."/>
            <person name="Liang C."/>
            <person name="Lipzen A."/>
            <person name="Lutzoni F."/>
            <person name="Magnuson J."/>
            <person name="Mondo S."/>
            <person name="Nolan M."/>
            <person name="Ohm R."/>
            <person name="Pangilinan J."/>
            <person name="Park H.-J."/>
            <person name="Ramirez L."/>
            <person name="Alfaro M."/>
            <person name="Sun H."/>
            <person name="Tritt A."/>
            <person name="Yoshinaga Y."/>
            <person name="Zwiers L.-H."/>
            <person name="Turgeon B."/>
            <person name="Goodwin S."/>
            <person name="Spatafora J."/>
            <person name="Crous P."/>
            <person name="Grigoriev I."/>
        </authorList>
    </citation>
    <scope>NUCLEOTIDE SEQUENCE</scope>
    <source>
        <strain evidence="4">CBS 675.92</strain>
    </source>
</reference>
<sequence>MPRVFLITGASRGLGHAMAQTFLSAGEHVVATTRDPTNMTFTDTTPSNYLALKLDVTIPSDIASAFTASIEKFGRIDVVVNNAANGLIGPLETLTDEQVKQQFDTNFFSAVGVTRKAVETMRQQSPPGGRVLQIGTVTMLFGYQMVGAMCASKCALEAITQCLAQEMKSEWDIKLTTAIFGGLATNAHDKSMVFGEIDVTAYDHMNGREFVNTMRDPKIFPVDDPAKAAKGILALSKMENPPSRAFFGKSVFEAAKQRLKADQELLAREDIAELANVFET</sequence>
<dbReference type="PANTHER" id="PTHR43976:SF16">
    <property type="entry name" value="SHORT-CHAIN DEHYDROGENASE_REDUCTASE FAMILY PROTEIN"/>
    <property type="match status" value="1"/>
</dbReference>
<dbReference type="SUPFAM" id="SSF51735">
    <property type="entry name" value="NAD(P)-binding Rossmann-fold domains"/>
    <property type="match status" value="1"/>
</dbReference>
<evidence type="ECO:0000313" key="5">
    <source>
        <dbReference type="Proteomes" id="UP000800035"/>
    </source>
</evidence>
<gene>
    <name evidence="4" type="ORF">CC80DRAFT_465439</name>
</gene>
<dbReference type="GO" id="GO:0016491">
    <property type="term" value="F:oxidoreductase activity"/>
    <property type="evidence" value="ECO:0007669"/>
    <property type="project" value="UniProtKB-KW"/>
</dbReference>
<organism evidence="4 5">
    <name type="scientific">Byssothecium circinans</name>
    <dbReference type="NCBI Taxonomy" id="147558"/>
    <lineage>
        <taxon>Eukaryota</taxon>
        <taxon>Fungi</taxon>
        <taxon>Dikarya</taxon>
        <taxon>Ascomycota</taxon>
        <taxon>Pezizomycotina</taxon>
        <taxon>Dothideomycetes</taxon>
        <taxon>Pleosporomycetidae</taxon>
        <taxon>Pleosporales</taxon>
        <taxon>Massarineae</taxon>
        <taxon>Massarinaceae</taxon>
        <taxon>Byssothecium</taxon>
    </lineage>
</organism>
<comment type="similarity">
    <text evidence="1 3">Belongs to the short-chain dehydrogenases/reductases (SDR) family.</text>
</comment>
<evidence type="ECO:0000256" key="2">
    <source>
        <dbReference type="ARBA" id="ARBA00023002"/>
    </source>
</evidence>
<dbReference type="Gene3D" id="3.40.50.720">
    <property type="entry name" value="NAD(P)-binding Rossmann-like Domain"/>
    <property type="match status" value="1"/>
</dbReference>
<dbReference type="Pfam" id="PF00106">
    <property type="entry name" value="adh_short"/>
    <property type="match status" value="1"/>
</dbReference>
<dbReference type="EMBL" id="ML976982">
    <property type="protein sequence ID" value="KAF1961003.1"/>
    <property type="molecule type" value="Genomic_DNA"/>
</dbReference>
<keyword evidence="5" id="KW-1185">Reference proteome</keyword>
<name>A0A6A5U786_9PLEO</name>
<dbReference type="PRINTS" id="PR00080">
    <property type="entry name" value="SDRFAMILY"/>
</dbReference>
<protein>
    <submittedName>
        <fullName evidence="4">Oxidoreductase domain-containing protein</fullName>
    </submittedName>
</protein>
<evidence type="ECO:0000313" key="4">
    <source>
        <dbReference type="EMBL" id="KAF1961003.1"/>
    </source>
</evidence>
<dbReference type="Proteomes" id="UP000800035">
    <property type="component" value="Unassembled WGS sequence"/>
</dbReference>
<evidence type="ECO:0000256" key="1">
    <source>
        <dbReference type="ARBA" id="ARBA00006484"/>
    </source>
</evidence>
<dbReference type="PANTHER" id="PTHR43976">
    <property type="entry name" value="SHORT CHAIN DEHYDROGENASE"/>
    <property type="match status" value="1"/>
</dbReference>
<dbReference type="AlphaFoldDB" id="A0A6A5U786"/>
<evidence type="ECO:0000256" key="3">
    <source>
        <dbReference type="RuleBase" id="RU000363"/>
    </source>
</evidence>
<dbReference type="InterPro" id="IPR051911">
    <property type="entry name" value="SDR_oxidoreductase"/>
</dbReference>
<dbReference type="InterPro" id="IPR002347">
    <property type="entry name" value="SDR_fam"/>
</dbReference>
<dbReference type="OrthoDB" id="1274115at2759"/>